<evidence type="ECO:0000313" key="1">
    <source>
        <dbReference type="EMBL" id="KAJ4361984.1"/>
    </source>
</evidence>
<comment type="caution">
    <text evidence="1">The sequence shown here is derived from an EMBL/GenBank/DDBJ whole genome shotgun (WGS) entry which is preliminary data.</text>
</comment>
<proteinExistence type="predicted"/>
<sequence length="250" mass="27919">MQRTKLPTGGYIATITTSATESANVQIQNTIDNMRRVPDGYDIRKYSDSARKELLAGGTIQIMSMSGTRVLEEVPKLALVVVSSVFREHLEHNPNATTITVFDPFINYAAVSTLLQWVNTITKSSGEFSVSVVRRPIAIGLIKIYHAAHHLGMERYVDRFSKTYKDGLIERIPITPECLVLERCSLTDCSLTDWINALGARLAYLRRVRKLHAVDCAKFQDVFSKCHKLAQAVRDADARLNAKRGGVLPE</sequence>
<dbReference type="OrthoDB" id="3740062at2759"/>
<gene>
    <name evidence="1" type="ORF">N0V83_010925</name>
</gene>
<keyword evidence="2" id="KW-1185">Reference proteome</keyword>
<evidence type="ECO:0000313" key="2">
    <source>
        <dbReference type="Proteomes" id="UP001140560"/>
    </source>
</evidence>
<protein>
    <submittedName>
        <fullName evidence="1">Uncharacterized protein</fullName>
    </submittedName>
</protein>
<dbReference type="Proteomes" id="UP001140560">
    <property type="component" value="Unassembled WGS sequence"/>
</dbReference>
<dbReference type="AlphaFoldDB" id="A0A9W8XX75"/>
<organism evidence="1 2">
    <name type="scientific">Neocucurbitaria cava</name>
    <dbReference type="NCBI Taxonomy" id="798079"/>
    <lineage>
        <taxon>Eukaryota</taxon>
        <taxon>Fungi</taxon>
        <taxon>Dikarya</taxon>
        <taxon>Ascomycota</taxon>
        <taxon>Pezizomycotina</taxon>
        <taxon>Dothideomycetes</taxon>
        <taxon>Pleosporomycetidae</taxon>
        <taxon>Pleosporales</taxon>
        <taxon>Pleosporineae</taxon>
        <taxon>Cucurbitariaceae</taxon>
        <taxon>Neocucurbitaria</taxon>
    </lineage>
</organism>
<dbReference type="EMBL" id="JAPEUY010000022">
    <property type="protein sequence ID" value="KAJ4361984.1"/>
    <property type="molecule type" value="Genomic_DNA"/>
</dbReference>
<reference evidence="1" key="1">
    <citation type="submission" date="2022-10" db="EMBL/GenBank/DDBJ databases">
        <title>Tapping the CABI collections for fungal endophytes: first genome assemblies for Collariella, Neodidymelliopsis, Ascochyta clinopodiicola, Didymella pomorum, Didymosphaeria variabile, Neocosmospora piperis and Neocucurbitaria cava.</title>
        <authorList>
            <person name="Hill R."/>
        </authorList>
    </citation>
    <scope>NUCLEOTIDE SEQUENCE</scope>
    <source>
        <strain evidence="1">IMI 356814</strain>
    </source>
</reference>
<accession>A0A9W8XX75</accession>
<name>A0A9W8XX75_9PLEO</name>